<evidence type="ECO:0000313" key="2">
    <source>
        <dbReference type="EMBL" id="MBW81131.1"/>
    </source>
</evidence>
<organism evidence="2">
    <name type="scientific">Rhizophora mucronata</name>
    <name type="common">Asiatic mangrove</name>
    <dbReference type="NCBI Taxonomy" id="61149"/>
    <lineage>
        <taxon>Eukaryota</taxon>
        <taxon>Viridiplantae</taxon>
        <taxon>Streptophyta</taxon>
        <taxon>Embryophyta</taxon>
        <taxon>Tracheophyta</taxon>
        <taxon>Spermatophyta</taxon>
        <taxon>Magnoliopsida</taxon>
        <taxon>eudicotyledons</taxon>
        <taxon>Gunneridae</taxon>
        <taxon>Pentapetalae</taxon>
        <taxon>rosids</taxon>
        <taxon>fabids</taxon>
        <taxon>Malpighiales</taxon>
        <taxon>Rhizophoraceae</taxon>
        <taxon>Rhizophora</taxon>
    </lineage>
</organism>
<feature type="compositionally biased region" description="Polar residues" evidence="1">
    <location>
        <begin position="90"/>
        <end position="101"/>
    </location>
</feature>
<keyword evidence="2" id="KW-0687">Ribonucleoprotein</keyword>
<reference evidence="2" key="1">
    <citation type="submission" date="2018-02" db="EMBL/GenBank/DDBJ databases">
        <title>Rhizophora mucronata_Transcriptome.</title>
        <authorList>
            <person name="Meera S.P."/>
            <person name="Sreeshan A."/>
            <person name="Augustine A."/>
        </authorList>
    </citation>
    <scope>NUCLEOTIDE SEQUENCE</scope>
    <source>
        <tissue evidence="2">Leaf</tissue>
    </source>
</reference>
<proteinExistence type="predicted"/>
<protein>
    <submittedName>
        <fullName evidence="2">U1 small nuclear ribonucleoprotein</fullName>
    </submittedName>
</protein>
<name>A0A2P2IIW3_RHIMU</name>
<feature type="compositionally biased region" description="Pro residues" evidence="1">
    <location>
        <begin position="51"/>
        <end position="62"/>
    </location>
</feature>
<evidence type="ECO:0000256" key="1">
    <source>
        <dbReference type="SAM" id="MobiDB-lite"/>
    </source>
</evidence>
<dbReference type="GO" id="GO:1990904">
    <property type="term" value="C:ribonucleoprotein complex"/>
    <property type="evidence" value="ECO:0007669"/>
    <property type="project" value="UniProtKB-KW"/>
</dbReference>
<dbReference type="EMBL" id="GGEC01000649">
    <property type="protein sequence ID" value="MBW81132.1"/>
    <property type="molecule type" value="Transcribed_RNA"/>
</dbReference>
<sequence>MPVSGQLPMNPPFPGIRPPVLPRPLPGAPGMTTMVAPPGAPTLPGQVNGVPRPPTATAPPTVPGSMAPPVLSSGAPSMVGPATYRAPPATSASGSFDNFNVNARAPEVNH</sequence>
<dbReference type="AlphaFoldDB" id="A0A2P2IIW3"/>
<dbReference type="EMBL" id="GGEC01000648">
    <property type="protein sequence ID" value="MBW81131.1"/>
    <property type="molecule type" value="Transcribed_RNA"/>
</dbReference>
<feature type="region of interest" description="Disordered" evidence="1">
    <location>
        <begin position="1"/>
        <end position="110"/>
    </location>
</feature>
<accession>A0A2P2IIW3</accession>
<feature type="compositionally biased region" description="Pro residues" evidence="1">
    <location>
        <begin position="9"/>
        <end position="27"/>
    </location>
</feature>